<keyword evidence="11" id="KW-1185">Reference proteome</keyword>
<feature type="transmembrane region" description="Helical" evidence="9">
    <location>
        <begin position="30"/>
        <end position="48"/>
    </location>
</feature>
<feature type="transmembrane region" description="Helical" evidence="9">
    <location>
        <begin position="328"/>
        <end position="345"/>
    </location>
</feature>
<dbReference type="InterPro" id="IPR026033">
    <property type="entry name" value="Azg-like_bact_archaea"/>
</dbReference>
<keyword evidence="6 8" id="KW-1133">Transmembrane helix</keyword>
<keyword evidence="3 8" id="KW-0813">Transport</keyword>
<feature type="transmembrane region" description="Helical" evidence="9">
    <location>
        <begin position="294"/>
        <end position="316"/>
    </location>
</feature>
<keyword evidence="7 8" id="KW-0472">Membrane</keyword>
<evidence type="ECO:0000313" key="11">
    <source>
        <dbReference type="Proteomes" id="UP000651208"/>
    </source>
</evidence>
<evidence type="ECO:0000256" key="5">
    <source>
        <dbReference type="ARBA" id="ARBA00022692"/>
    </source>
</evidence>
<evidence type="ECO:0000256" key="7">
    <source>
        <dbReference type="ARBA" id="ARBA00023136"/>
    </source>
</evidence>
<accession>A0ABR7QWM4</accession>
<dbReference type="Proteomes" id="UP000651208">
    <property type="component" value="Unassembled WGS sequence"/>
</dbReference>
<feature type="transmembrane region" description="Helical" evidence="9">
    <location>
        <begin position="352"/>
        <end position="372"/>
    </location>
</feature>
<dbReference type="Pfam" id="PF00860">
    <property type="entry name" value="Xan_ur_permease"/>
    <property type="match status" value="1"/>
</dbReference>
<evidence type="ECO:0000256" key="1">
    <source>
        <dbReference type="ARBA" id="ARBA00004651"/>
    </source>
</evidence>
<gene>
    <name evidence="10" type="ORF">FcAc13_04785</name>
</gene>
<feature type="transmembrane region" description="Helical" evidence="9">
    <location>
        <begin position="423"/>
        <end position="440"/>
    </location>
</feature>
<sequence length="441" mass="47519">MTTYPSTTKRSLLDRYFHFQENKTSLKTELIASFTTFITMVYIIFVNPKILGDAAMDSQAVFVTTALITGIACMAMGIIARLPIALAPGMGINAYFAYVLVGSMGLTWQTAMTLIFMGATGLFLLSIFRLRYWMIANIPFSIRIGVSSGCGLLITLIGLHNAHIIIADPDTMVRLGDPTSVPFMLGCLSFLIVAILAQRGWNSSILISFVLVTLVGWVIDPEVVYHGIISLPPDISGVVGQLDFNHIFEISLVGIILSVMLINLFESSGTFIAVTDKAGLADENGRYPNQQLSLYIDSASSALGSAMGTSAVTAYVESASGVAVGGRTGMMALGVGILFLCSVFLSPLEKMVPLYATTGALIYIGVLMASDLARVKWNDLTEAVPAFVAMIMMPFSFTITEGIATGFITFVIMKVCCGKFKDLTVCSVIMAILFLARYIFI</sequence>
<dbReference type="EMBL" id="JABURY010000010">
    <property type="protein sequence ID" value="MBC9130622.1"/>
    <property type="molecule type" value="Genomic_DNA"/>
</dbReference>
<evidence type="ECO:0000256" key="6">
    <source>
        <dbReference type="ARBA" id="ARBA00022989"/>
    </source>
</evidence>
<evidence type="ECO:0000256" key="9">
    <source>
        <dbReference type="SAM" id="Phobius"/>
    </source>
</evidence>
<dbReference type="RefSeq" id="WP_187755061.1">
    <property type="nucleotide sequence ID" value="NZ_JABURY010000010.1"/>
</dbReference>
<comment type="similarity">
    <text evidence="2 8">Belongs to the nucleobase:cation symporter-2 (NCS2) (TC 2.A.40) family. Azg-like subfamily.</text>
</comment>
<keyword evidence="4 8" id="KW-1003">Cell membrane</keyword>
<evidence type="ECO:0000256" key="2">
    <source>
        <dbReference type="ARBA" id="ARBA00005697"/>
    </source>
</evidence>
<feature type="transmembrane region" description="Helical" evidence="9">
    <location>
        <begin position="60"/>
        <end position="86"/>
    </location>
</feature>
<feature type="transmembrane region" description="Helical" evidence="9">
    <location>
        <begin position="384"/>
        <end position="411"/>
    </location>
</feature>
<reference evidence="10 11" key="1">
    <citation type="submission" date="2020-06" db="EMBL/GenBank/DDBJ databases">
        <title>Frischella cerana isolated from Apis cerana gut homogenate.</title>
        <authorList>
            <person name="Wolter L.A."/>
            <person name="Suenami S."/>
            <person name="Miyazaki R."/>
        </authorList>
    </citation>
    <scope>NUCLEOTIDE SEQUENCE [LARGE SCALE GENOMIC DNA]</scope>
    <source>
        <strain evidence="10 11">Ac13</strain>
    </source>
</reference>
<evidence type="ECO:0000313" key="10">
    <source>
        <dbReference type="EMBL" id="MBC9130622.1"/>
    </source>
</evidence>
<dbReference type="InterPro" id="IPR045018">
    <property type="entry name" value="Azg-like"/>
</dbReference>
<feature type="transmembrane region" description="Helical" evidence="9">
    <location>
        <begin position="106"/>
        <end position="128"/>
    </location>
</feature>
<feature type="transmembrane region" description="Helical" evidence="9">
    <location>
        <begin position="140"/>
        <end position="159"/>
    </location>
</feature>
<feature type="transmembrane region" description="Helical" evidence="9">
    <location>
        <begin position="179"/>
        <end position="197"/>
    </location>
</feature>
<organism evidence="10 11">
    <name type="scientific">Frischella japonica</name>
    <dbReference type="NCBI Taxonomy" id="2741544"/>
    <lineage>
        <taxon>Bacteria</taxon>
        <taxon>Pseudomonadati</taxon>
        <taxon>Pseudomonadota</taxon>
        <taxon>Gammaproteobacteria</taxon>
        <taxon>Orbales</taxon>
        <taxon>Orbaceae</taxon>
        <taxon>Frischella</taxon>
    </lineage>
</organism>
<dbReference type="PANTHER" id="PTHR43337">
    <property type="entry name" value="XANTHINE/URACIL PERMEASE C887.17-RELATED"/>
    <property type="match status" value="1"/>
</dbReference>
<feature type="transmembrane region" description="Helical" evidence="9">
    <location>
        <begin position="204"/>
        <end position="224"/>
    </location>
</feature>
<comment type="subcellular location">
    <subcellularLocation>
        <location evidence="1 8">Cell membrane</location>
        <topology evidence="1 8">Multi-pass membrane protein</topology>
    </subcellularLocation>
</comment>
<protein>
    <submittedName>
        <fullName evidence="10">NCS2 family permease</fullName>
    </submittedName>
</protein>
<dbReference type="InterPro" id="IPR006043">
    <property type="entry name" value="NCS2"/>
</dbReference>
<proteinExistence type="inferred from homology"/>
<feature type="transmembrane region" description="Helical" evidence="9">
    <location>
        <begin position="244"/>
        <end position="265"/>
    </location>
</feature>
<keyword evidence="5 8" id="KW-0812">Transmembrane</keyword>
<evidence type="ECO:0000256" key="3">
    <source>
        <dbReference type="ARBA" id="ARBA00022448"/>
    </source>
</evidence>
<name>A0ABR7QWM4_9GAMM</name>
<evidence type="ECO:0000256" key="8">
    <source>
        <dbReference type="PIRNR" id="PIRNR005353"/>
    </source>
</evidence>
<dbReference type="PANTHER" id="PTHR43337:SF1">
    <property type="entry name" value="XANTHINE_URACIL PERMEASE C887.17-RELATED"/>
    <property type="match status" value="1"/>
</dbReference>
<dbReference type="PIRSF" id="PIRSF005353">
    <property type="entry name" value="PbuG"/>
    <property type="match status" value="1"/>
</dbReference>
<evidence type="ECO:0000256" key="4">
    <source>
        <dbReference type="ARBA" id="ARBA00022475"/>
    </source>
</evidence>
<comment type="caution">
    <text evidence="10">The sequence shown here is derived from an EMBL/GenBank/DDBJ whole genome shotgun (WGS) entry which is preliminary data.</text>
</comment>